<dbReference type="FunFam" id="3.40.50.720:FF:000594">
    <property type="entry name" value="Short-chain oxidoreductase"/>
    <property type="match status" value="1"/>
</dbReference>
<organism evidence="5 6">
    <name type="scientific">Rhodococcus opacus</name>
    <name type="common">Nocardia opaca</name>
    <dbReference type="NCBI Taxonomy" id="37919"/>
    <lineage>
        <taxon>Bacteria</taxon>
        <taxon>Bacillati</taxon>
        <taxon>Actinomycetota</taxon>
        <taxon>Actinomycetes</taxon>
        <taxon>Mycobacteriales</taxon>
        <taxon>Nocardiaceae</taxon>
        <taxon>Rhodococcus</taxon>
    </lineage>
</organism>
<name>A0A1B1K890_RHOOP</name>
<dbReference type="Pfam" id="PF00106">
    <property type="entry name" value="adh_short"/>
    <property type="match status" value="1"/>
</dbReference>
<dbReference type="AlphaFoldDB" id="A0A1B1K890"/>
<protein>
    <recommendedName>
        <fullName evidence="3">Probable oxidoreductase</fullName>
    </recommendedName>
</protein>
<dbReference type="PATRIC" id="fig|37919.13.peg.4382"/>
<dbReference type="PRINTS" id="PR00081">
    <property type="entry name" value="GDHRDH"/>
</dbReference>
<dbReference type="RefSeq" id="WP_065491462.1">
    <property type="nucleotide sequence ID" value="NZ_CP009111.1"/>
</dbReference>
<dbReference type="Gene3D" id="3.40.50.720">
    <property type="entry name" value="NAD(P)-binding Rossmann-like Domain"/>
    <property type="match status" value="1"/>
</dbReference>
<evidence type="ECO:0000256" key="4">
    <source>
        <dbReference type="RuleBase" id="RU000363"/>
    </source>
</evidence>
<evidence type="ECO:0000313" key="6">
    <source>
        <dbReference type="Proteomes" id="UP000186108"/>
    </source>
</evidence>
<evidence type="ECO:0000256" key="1">
    <source>
        <dbReference type="ARBA" id="ARBA00006484"/>
    </source>
</evidence>
<dbReference type="PANTHER" id="PTHR24320">
    <property type="entry name" value="RETINOL DEHYDROGENASE"/>
    <property type="match status" value="1"/>
</dbReference>
<keyword evidence="2 5" id="KW-0560">Oxidoreductase</keyword>
<gene>
    <name evidence="5" type="ORF">R1CP_20820</name>
</gene>
<proteinExistence type="inferred from homology"/>
<dbReference type="Proteomes" id="UP000186108">
    <property type="component" value="Chromosome"/>
</dbReference>
<dbReference type="InterPro" id="IPR002347">
    <property type="entry name" value="SDR_fam"/>
</dbReference>
<dbReference type="PRINTS" id="PR00080">
    <property type="entry name" value="SDRFAMILY"/>
</dbReference>
<dbReference type="GO" id="GO:0016491">
    <property type="term" value="F:oxidoreductase activity"/>
    <property type="evidence" value="ECO:0007669"/>
    <property type="project" value="UniProtKB-KW"/>
</dbReference>
<comment type="similarity">
    <text evidence="1 4">Belongs to the short-chain dehydrogenases/reductases (SDR) family.</text>
</comment>
<evidence type="ECO:0000256" key="3">
    <source>
        <dbReference type="ARBA" id="ARBA00071493"/>
    </source>
</evidence>
<dbReference type="SUPFAM" id="SSF51735">
    <property type="entry name" value="NAD(P)-binding Rossmann-fold domains"/>
    <property type="match status" value="1"/>
</dbReference>
<evidence type="ECO:0000256" key="2">
    <source>
        <dbReference type="ARBA" id="ARBA00023002"/>
    </source>
</evidence>
<evidence type="ECO:0000313" key="5">
    <source>
        <dbReference type="EMBL" id="ANS28842.1"/>
    </source>
</evidence>
<dbReference type="PANTHER" id="PTHR24320:SF283">
    <property type="entry name" value="RETINOL DEHYDROGENASE 11"/>
    <property type="match status" value="1"/>
</dbReference>
<dbReference type="EMBL" id="CP009111">
    <property type="protein sequence ID" value="ANS28842.1"/>
    <property type="molecule type" value="Genomic_DNA"/>
</dbReference>
<sequence length="320" mass="33310">MTAKITTEFGAQSTASDVLAGVDLMGRRAIVTGAASGIGAETARALTAAGANVTLAVRNTATGQTVASEIAASTRRREPSVAELDLADPSSVAAFVDSWDGPLHILVNNAGVMATPERRNRQGWEWQFATNHMGHFQLSSGLVDSLAVDGARVVSVSSVGHVNGGILFDDPNFEHTVYDPWVAYSQSKTANVLFAVAAADRWSSKGITVNALNPGRIWGTGLGRYMDTPPDSFDPSGATGVSVKTLEQGAATSVLLAGSPSVDGVTGRYFEDCQEADSYTEGVRRGVADHALDSAAADRLWQLSVDLLAAAGYPAPMTAP</sequence>
<accession>A0A1B1K890</accession>
<dbReference type="InterPro" id="IPR036291">
    <property type="entry name" value="NAD(P)-bd_dom_sf"/>
</dbReference>
<reference evidence="5 6" key="1">
    <citation type="submission" date="2014-07" db="EMBL/GenBank/DDBJ databases">
        <authorList>
            <person name="Zhang J.E."/>
            <person name="Yang H."/>
            <person name="Guo J."/>
            <person name="Deng Z."/>
            <person name="Luo H."/>
            <person name="Luo M."/>
            <person name="Zhao B."/>
        </authorList>
    </citation>
    <scope>NUCLEOTIDE SEQUENCE [LARGE SCALE GENOMIC DNA]</scope>
    <source>
        <strain evidence="5 6">1CP</strain>
    </source>
</reference>